<evidence type="ECO:0000313" key="3">
    <source>
        <dbReference type="Proteomes" id="UP000515240"/>
    </source>
</evidence>
<dbReference type="RefSeq" id="WP_182322474.1">
    <property type="nucleotide sequence ID" value="NZ_CP058554.1"/>
</dbReference>
<dbReference type="AlphaFoldDB" id="A0A7G5ELX6"/>
<proteinExistence type="predicted"/>
<name>A0A7G5ELX6_9BURK</name>
<reference evidence="2 3" key="1">
    <citation type="journal article" date="2020" name="G3 (Bethesda)">
        <title>CeMbio - The Caenorhabditis elegans Microbiome Resource.</title>
        <authorList>
            <person name="Dirksen P."/>
            <person name="Assie A."/>
            <person name="Zimmermann J."/>
            <person name="Zhang F."/>
            <person name="Tietje A.M."/>
            <person name="Marsh S.A."/>
            <person name="Felix M.A."/>
            <person name="Shapira M."/>
            <person name="Kaleta C."/>
            <person name="Schulenburg H."/>
            <person name="Samuel B."/>
        </authorList>
    </citation>
    <scope>NUCLEOTIDE SEQUENCE [LARGE SCALE GENOMIC DNA]</scope>
    <source>
        <strain evidence="2 3">BIGb0172</strain>
    </source>
</reference>
<organism evidence="2 3">
    <name type="scientific">Comamonas piscis</name>
    <dbReference type="NCBI Taxonomy" id="1562974"/>
    <lineage>
        <taxon>Bacteria</taxon>
        <taxon>Pseudomonadati</taxon>
        <taxon>Pseudomonadota</taxon>
        <taxon>Betaproteobacteria</taxon>
        <taxon>Burkholderiales</taxon>
        <taxon>Comamonadaceae</taxon>
        <taxon>Comamonas</taxon>
    </lineage>
</organism>
<dbReference type="KEGG" id="cpis:HS961_20350"/>
<gene>
    <name evidence="1" type="ORF">HS961_12685</name>
    <name evidence="2" type="ORF">HS961_20350</name>
</gene>
<dbReference type="EMBL" id="CP058554">
    <property type="protein sequence ID" value="QMV75001.1"/>
    <property type="molecule type" value="Genomic_DNA"/>
</dbReference>
<accession>A0A7G5ELX6</accession>
<sequence length="157" mass="17440">MKQDKAEANAVAAALPYGLRKLPVRDVPQLQCLAPDFEIATRKPSRPAPIVPPLKNQGVTVEEAKAMLDGLRDEFAKKASGGLYRDAADAEWRSLPIEMRECLLRVAGVRAKSKPELHSLASRAWQEMPDTEREAIKRVVRLFKRYVLPLSALAAKV</sequence>
<dbReference type="KEGG" id="cpis:HS961_12685"/>
<dbReference type="Proteomes" id="UP000515240">
    <property type="component" value="Chromosome"/>
</dbReference>
<keyword evidence="3" id="KW-1185">Reference proteome</keyword>
<dbReference type="EMBL" id="CP058554">
    <property type="protein sequence ID" value="QMV73615.1"/>
    <property type="molecule type" value="Genomic_DNA"/>
</dbReference>
<evidence type="ECO:0000313" key="1">
    <source>
        <dbReference type="EMBL" id="QMV73615.1"/>
    </source>
</evidence>
<evidence type="ECO:0000313" key="2">
    <source>
        <dbReference type="EMBL" id="QMV75001.1"/>
    </source>
</evidence>
<protein>
    <submittedName>
        <fullName evidence="2">Uncharacterized protein</fullName>
    </submittedName>
</protein>